<dbReference type="FunFam" id="3.40.50.300:FF:000251">
    <property type="entry name" value="ABC transporter B family member 19"/>
    <property type="match status" value="1"/>
</dbReference>
<evidence type="ECO:0000256" key="8">
    <source>
        <dbReference type="ARBA" id="ARBA00022989"/>
    </source>
</evidence>
<dbReference type="CDD" id="cd03249">
    <property type="entry name" value="ABC_MTABC3_MDL1_MDL2"/>
    <property type="match status" value="1"/>
</dbReference>
<evidence type="ECO:0000256" key="9">
    <source>
        <dbReference type="ARBA" id="ARBA00023136"/>
    </source>
</evidence>
<dbReference type="EMBL" id="JNBR01000689">
    <property type="protein sequence ID" value="OQR90012.1"/>
    <property type="molecule type" value="Genomic_DNA"/>
</dbReference>
<dbReference type="OrthoDB" id="6500128at2759"/>
<name>A0A1V9YWC4_ACHHY</name>
<dbReference type="InterPro" id="IPR003439">
    <property type="entry name" value="ABC_transporter-like_ATP-bd"/>
</dbReference>
<dbReference type="InterPro" id="IPR039421">
    <property type="entry name" value="Type_1_exporter"/>
</dbReference>
<keyword evidence="12" id="KW-1185">Reference proteome</keyword>
<dbReference type="GO" id="GO:0005743">
    <property type="term" value="C:mitochondrial inner membrane"/>
    <property type="evidence" value="ECO:0007669"/>
    <property type="project" value="TreeGrafter"/>
</dbReference>
<comment type="similarity">
    <text evidence="2">Belongs to the ABC transporter superfamily. ABCB family. Multidrug resistance exporter (TC 3.A.1.201) subfamily.</text>
</comment>
<keyword evidence="7 11" id="KW-0067">ATP-binding</keyword>
<dbReference type="GO" id="GO:0005524">
    <property type="term" value="F:ATP binding"/>
    <property type="evidence" value="ECO:0007669"/>
    <property type="project" value="UniProtKB-KW"/>
</dbReference>
<dbReference type="PROSITE" id="PS00211">
    <property type="entry name" value="ABC_TRANSPORTER_1"/>
    <property type="match status" value="1"/>
</dbReference>
<feature type="domain" description="ABC transporter" evidence="10">
    <location>
        <begin position="28"/>
        <end position="266"/>
    </location>
</feature>
<dbReference type="Proteomes" id="UP000243579">
    <property type="component" value="Unassembled WGS sequence"/>
</dbReference>
<keyword evidence="9" id="KW-0472">Membrane</keyword>
<dbReference type="GO" id="GO:0015421">
    <property type="term" value="F:ABC-type oligopeptide transporter activity"/>
    <property type="evidence" value="ECO:0007669"/>
    <property type="project" value="TreeGrafter"/>
</dbReference>
<evidence type="ECO:0000256" key="1">
    <source>
        <dbReference type="ARBA" id="ARBA00004141"/>
    </source>
</evidence>
<evidence type="ECO:0000256" key="4">
    <source>
        <dbReference type="ARBA" id="ARBA00022692"/>
    </source>
</evidence>
<evidence type="ECO:0000259" key="10">
    <source>
        <dbReference type="PROSITE" id="PS50893"/>
    </source>
</evidence>
<dbReference type="InterPro" id="IPR003593">
    <property type="entry name" value="AAA+_ATPase"/>
</dbReference>
<gene>
    <name evidence="11" type="ORF">ACHHYP_05876</name>
</gene>
<dbReference type="InterPro" id="IPR036640">
    <property type="entry name" value="ABC1_TM_sf"/>
</dbReference>
<evidence type="ECO:0000256" key="5">
    <source>
        <dbReference type="ARBA" id="ARBA00022737"/>
    </source>
</evidence>
<evidence type="ECO:0000313" key="12">
    <source>
        <dbReference type="Proteomes" id="UP000243579"/>
    </source>
</evidence>
<dbReference type="GO" id="GO:0090374">
    <property type="term" value="P:oligopeptide export from mitochondrion"/>
    <property type="evidence" value="ECO:0007669"/>
    <property type="project" value="TreeGrafter"/>
</dbReference>
<accession>A0A1V9YWC4</accession>
<dbReference type="InterPro" id="IPR017871">
    <property type="entry name" value="ABC_transporter-like_CS"/>
</dbReference>
<dbReference type="InterPro" id="IPR027417">
    <property type="entry name" value="P-loop_NTPase"/>
</dbReference>
<keyword evidence="4" id="KW-0812">Transmembrane</keyword>
<dbReference type="AlphaFoldDB" id="A0A1V9YWC4"/>
<dbReference type="Gene3D" id="1.20.1560.10">
    <property type="entry name" value="ABC transporter type 1, transmembrane domain"/>
    <property type="match status" value="1"/>
</dbReference>
<dbReference type="Pfam" id="PF00005">
    <property type="entry name" value="ABC_tran"/>
    <property type="match status" value="1"/>
</dbReference>
<dbReference type="STRING" id="1202772.A0A1V9YWC4"/>
<evidence type="ECO:0000256" key="7">
    <source>
        <dbReference type="ARBA" id="ARBA00022840"/>
    </source>
</evidence>
<proteinExistence type="inferred from homology"/>
<evidence type="ECO:0000256" key="2">
    <source>
        <dbReference type="ARBA" id="ARBA00007577"/>
    </source>
</evidence>
<evidence type="ECO:0000256" key="3">
    <source>
        <dbReference type="ARBA" id="ARBA00022448"/>
    </source>
</evidence>
<sequence>IFGIIDRVPSIDCSAANGTVLADVKGDIELRHVAFAYPSRPDSQIYKDYSLTIHAGQTLALVGGSGSGKSTAIGLMERFYDPASGAVYLDGHDLRSLNVQSLRSHISIVSQEPVLFAGTIAENIATGKPGATQAEIEDAAKKANAHDFILRFPNGYDTTVGDRGVQVSGGQKQRIAIARAIIRDPAVLLLDEATSALDTESERIVQESLDRLLQQKRRTTVIVAHRLSTIRNADMIAVVNDGKVCELGTHDELVNLPNGLYSNLVARQMQH</sequence>
<dbReference type="PANTHER" id="PTHR43394">
    <property type="entry name" value="ATP-DEPENDENT PERMEASE MDL1, MITOCHONDRIAL"/>
    <property type="match status" value="1"/>
</dbReference>
<feature type="non-terminal residue" evidence="11">
    <location>
        <position position="1"/>
    </location>
</feature>
<organism evidence="11 12">
    <name type="scientific">Achlya hypogyna</name>
    <name type="common">Oomycete</name>
    <name type="synonym">Protoachlya hypogyna</name>
    <dbReference type="NCBI Taxonomy" id="1202772"/>
    <lineage>
        <taxon>Eukaryota</taxon>
        <taxon>Sar</taxon>
        <taxon>Stramenopiles</taxon>
        <taxon>Oomycota</taxon>
        <taxon>Saprolegniomycetes</taxon>
        <taxon>Saprolegniales</taxon>
        <taxon>Achlyaceae</taxon>
        <taxon>Achlya</taxon>
    </lineage>
</organism>
<dbReference type="PANTHER" id="PTHR43394:SF11">
    <property type="entry name" value="ATP-BINDING CASSETTE TRANSPORTER"/>
    <property type="match status" value="1"/>
</dbReference>
<dbReference type="Gene3D" id="3.40.50.300">
    <property type="entry name" value="P-loop containing nucleotide triphosphate hydrolases"/>
    <property type="match status" value="1"/>
</dbReference>
<evidence type="ECO:0000256" key="6">
    <source>
        <dbReference type="ARBA" id="ARBA00022741"/>
    </source>
</evidence>
<dbReference type="PROSITE" id="PS50893">
    <property type="entry name" value="ABC_TRANSPORTER_2"/>
    <property type="match status" value="1"/>
</dbReference>
<keyword evidence="8" id="KW-1133">Transmembrane helix</keyword>
<reference evidence="11 12" key="1">
    <citation type="journal article" date="2014" name="Genome Biol. Evol.">
        <title>The secreted proteins of Achlya hypogyna and Thraustotheca clavata identify the ancestral oomycete secretome and reveal gene acquisitions by horizontal gene transfer.</title>
        <authorList>
            <person name="Misner I."/>
            <person name="Blouin N."/>
            <person name="Leonard G."/>
            <person name="Richards T.A."/>
            <person name="Lane C.E."/>
        </authorList>
    </citation>
    <scope>NUCLEOTIDE SEQUENCE [LARGE SCALE GENOMIC DNA]</scope>
    <source>
        <strain evidence="11 12">ATCC 48635</strain>
    </source>
</reference>
<dbReference type="SMART" id="SM00382">
    <property type="entry name" value="AAA"/>
    <property type="match status" value="1"/>
</dbReference>
<keyword evidence="6" id="KW-0547">Nucleotide-binding</keyword>
<protein>
    <submittedName>
        <fullName evidence="11">ATP-binding Cassette (ABC) Superfamily</fullName>
    </submittedName>
</protein>
<evidence type="ECO:0000313" key="11">
    <source>
        <dbReference type="EMBL" id="OQR90012.1"/>
    </source>
</evidence>
<dbReference type="GO" id="GO:0016887">
    <property type="term" value="F:ATP hydrolysis activity"/>
    <property type="evidence" value="ECO:0007669"/>
    <property type="project" value="InterPro"/>
</dbReference>
<dbReference type="SUPFAM" id="SSF52540">
    <property type="entry name" value="P-loop containing nucleoside triphosphate hydrolases"/>
    <property type="match status" value="1"/>
</dbReference>
<keyword evidence="5" id="KW-0677">Repeat</keyword>
<comment type="caution">
    <text evidence="11">The sequence shown here is derived from an EMBL/GenBank/DDBJ whole genome shotgun (WGS) entry which is preliminary data.</text>
</comment>
<comment type="subcellular location">
    <subcellularLocation>
        <location evidence="1">Membrane</location>
        <topology evidence="1">Multi-pass membrane protein</topology>
    </subcellularLocation>
</comment>
<keyword evidence="3" id="KW-0813">Transport</keyword>